<evidence type="ECO:0000313" key="2">
    <source>
        <dbReference type="EMBL" id="CUQ90577.1"/>
    </source>
</evidence>
<dbReference type="Pfam" id="PF21847">
    <property type="entry name" value="DUF6906"/>
    <property type="match status" value="1"/>
</dbReference>
<dbReference type="STRING" id="39492.ERS852540_02165"/>
<dbReference type="InterPro" id="IPR054201">
    <property type="entry name" value="DUF6906"/>
</dbReference>
<gene>
    <name evidence="2" type="ORF">ERS852540_02165</name>
</gene>
<proteinExistence type="predicted"/>
<protein>
    <recommendedName>
        <fullName evidence="1">DUF6906 domain-containing protein</fullName>
    </recommendedName>
</protein>
<dbReference type="AlphaFoldDB" id="A0A174ZXW3"/>
<accession>A0A174ZXW3</accession>
<feature type="domain" description="DUF6906" evidence="1">
    <location>
        <begin position="2"/>
        <end position="49"/>
    </location>
</feature>
<name>A0A174ZXW3_9FIRM</name>
<sequence>MHGKKPTRSQYDFLKRAHINPDNWLIAKDTPTIMLLVCRHNRQTKLIKKEWYNK</sequence>
<organism evidence="2 3">
    <name type="scientific">[Eubacterium] siraeum</name>
    <dbReference type="NCBI Taxonomy" id="39492"/>
    <lineage>
        <taxon>Bacteria</taxon>
        <taxon>Bacillati</taxon>
        <taxon>Bacillota</taxon>
        <taxon>Clostridia</taxon>
        <taxon>Eubacteriales</taxon>
        <taxon>Oscillospiraceae</taxon>
        <taxon>Oscillospiraceae incertae sedis</taxon>
    </lineage>
</organism>
<evidence type="ECO:0000313" key="3">
    <source>
        <dbReference type="Proteomes" id="UP000095662"/>
    </source>
</evidence>
<dbReference type="EMBL" id="CZBY01000020">
    <property type="protein sequence ID" value="CUQ90577.1"/>
    <property type="molecule type" value="Genomic_DNA"/>
</dbReference>
<reference evidence="2 3" key="1">
    <citation type="submission" date="2015-09" db="EMBL/GenBank/DDBJ databases">
        <authorList>
            <consortium name="Pathogen Informatics"/>
        </authorList>
    </citation>
    <scope>NUCLEOTIDE SEQUENCE [LARGE SCALE GENOMIC DNA]</scope>
    <source>
        <strain evidence="2 3">2789STDY5834928</strain>
    </source>
</reference>
<dbReference type="Proteomes" id="UP000095662">
    <property type="component" value="Unassembled WGS sequence"/>
</dbReference>
<evidence type="ECO:0000259" key="1">
    <source>
        <dbReference type="Pfam" id="PF21847"/>
    </source>
</evidence>